<dbReference type="GO" id="GO:0006508">
    <property type="term" value="P:proteolysis"/>
    <property type="evidence" value="ECO:0007669"/>
    <property type="project" value="UniProtKB-KW"/>
</dbReference>
<feature type="active site" description="Charge relay system" evidence="6">
    <location>
        <position position="317"/>
    </location>
</feature>
<feature type="active site" description="Charge relay system" evidence="6">
    <location>
        <position position="163"/>
    </location>
</feature>
<dbReference type="GO" id="GO:0046872">
    <property type="term" value="F:metal ion binding"/>
    <property type="evidence" value="ECO:0007669"/>
    <property type="project" value="UniProtKB-KW"/>
</dbReference>
<reference evidence="8 9" key="1">
    <citation type="submission" date="2019-03" db="EMBL/GenBank/DDBJ databases">
        <title>Cohnella endophytica sp. nov., a novel endophytic bacterium isolated from bark of Sonneratia apetala.</title>
        <authorList>
            <person name="Tuo L."/>
        </authorList>
    </citation>
    <scope>NUCLEOTIDE SEQUENCE [LARGE SCALE GENOMIC DNA]</scope>
    <source>
        <strain evidence="8 9">CCTCC AB 208254</strain>
    </source>
</reference>
<keyword evidence="5 6" id="KW-0720">Serine protease</keyword>
<protein>
    <submittedName>
        <fullName evidence="8">Peptidase S8</fullName>
    </submittedName>
</protein>
<dbReference type="InterPro" id="IPR015500">
    <property type="entry name" value="Peptidase_S8_subtilisin-rel"/>
</dbReference>
<dbReference type="InterPro" id="IPR000209">
    <property type="entry name" value="Peptidase_S8/S53_dom"/>
</dbReference>
<evidence type="ECO:0000313" key="9">
    <source>
        <dbReference type="Proteomes" id="UP000297900"/>
    </source>
</evidence>
<dbReference type="PANTHER" id="PTHR43806:SF11">
    <property type="entry name" value="CEREVISIN-RELATED"/>
    <property type="match status" value="1"/>
</dbReference>
<dbReference type="EMBL" id="SOMN01000015">
    <property type="protein sequence ID" value="TFE26078.1"/>
    <property type="molecule type" value="Genomic_DNA"/>
</dbReference>
<evidence type="ECO:0000313" key="8">
    <source>
        <dbReference type="EMBL" id="TFE26078.1"/>
    </source>
</evidence>
<dbReference type="Pfam" id="PF00082">
    <property type="entry name" value="Peptidase_S8"/>
    <property type="match status" value="1"/>
</dbReference>
<gene>
    <name evidence="8" type="ORF">E2980_12135</name>
</gene>
<dbReference type="InterPro" id="IPR023827">
    <property type="entry name" value="Peptidase_S8_Asp-AS"/>
</dbReference>
<evidence type="ECO:0000256" key="2">
    <source>
        <dbReference type="ARBA" id="ARBA00022670"/>
    </source>
</evidence>
<dbReference type="PROSITE" id="PS51892">
    <property type="entry name" value="SUBTILASE"/>
    <property type="match status" value="1"/>
</dbReference>
<dbReference type="AlphaFoldDB" id="A0A4Y8LW07"/>
<dbReference type="PROSITE" id="PS00137">
    <property type="entry name" value="SUBTILASE_HIS"/>
    <property type="match status" value="1"/>
</dbReference>
<dbReference type="InterPro" id="IPR036852">
    <property type="entry name" value="Peptidase_S8/S53_dom_sf"/>
</dbReference>
<accession>A0A4Y8LW07</accession>
<feature type="domain" description="Peptidase S8/S53" evidence="7">
    <location>
        <begin position="123"/>
        <end position="361"/>
    </location>
</feature>
<sequence>MDVSEIVEWLFSSRSTGDFGRRSILRFSDPDDYDQFLQALQVNGPLSKKLEEIRPLEMIQALSIPSSYRSLPASLCGKASLEEDIPVSVGALPQGSLVTDKGIPWGVKHIQAPQAWSRTTGYRVKVGVIDTGVDFGHPDLRHSLDRGINLLHRMALPQDDNGHGTHISGTIAAANELQGMIGVAPRSMIYPVKAFDYNGTAFVSDIILGIEWCIRNQMDVVNMSFGMKTRSKSLLNAVNYAYRSGVLIVASSGNDGRIGDIDYPARYNQTIAVGATNQLSRIAKFTNRSGLIDIYAPGDRIVSAWLKGKHREMSGTSMATSHVTGAIALLLALKPGLSPAQIKVIIKNSAKPLKNSKAPRTAGELNVMRMIRAAEQL</sequence>
<feature type="active site" description="Charge relay system" evidence="6">
    <location>
        <position position="130"/>
    </location>
</feature>
<evidence type="ECO:0000259" key="7">
    <source>
        <dbReference type="Pfam" id="PF00082"/>
    </source>
</evidence>
<dbReference type="InterPro" id="IPR034202">
    <property type="entry name" value="Subtilisin_Carlsberg-like"/>
</dbReference>
<dbReference type="InterPro" id="IPR022398">
    <property type="entry name" value="Peptidase_S8_His-AS"/>
</dbReference>
<comment type="similarity">
    <text evidence="1 6">Belongs to the peptidase S8 family.</text>
</comment>
<keyword evidence="2 6" id="KW-0645">Protease</keyword>
<evidence type="ECO:0000256" key="5">
    <source>
        <dbReference type="ARBA" id="ARBA00022825"/>
    </source>
</evidence>
<dbReference type="PROSITE" id="PS00136">
    <property type="entry name" value="SUBTILASE_ASP"/>
    <property type="match status" value="1"/>
</dbReference>
<dbReference type="Gene3D" id="3.40.50.200">
    <property type="entry name" value="Peptidase S8/S53 domain"/>
    <property type="match status" value="1"/>
</dbReference>
<organism evidence="8 9">
    <name type="scientific">Cohnella luojiensis</name>
    <dbReference type="NCBI Taxonomy" id="652876"/>
    <lineage>
        <taxon>Bacteria</taxon>
        <taxon>Bacillati</taxon>
        <taxon>Bacillota</taxon>
        <taxon>Bacilli</taxon>
        <taxon>Bacillales</taxon>
        <taxon>Paenibacillaceae</taxon>
        <taxon>Cohnella</taxon>
    </lineage>
</organism>
<proteinExistence type="inferred from homology"/>
<dbReference type="CDD" id="cd07477">
    <property type="entry name" value="Peptidases_S8_Subtilisin_subset"/>
    <property type="match status" value="1"/>
</dbReference>
<keyword evidence="9" id="KW-1185">Reference proteome</keyword>
<dbReference type="PANTHER" id="PTHR43806">
    <property type="entry name" value="PEPTIDASE S8"/>
    <property type="match status" value="1"/>
</dbReference>
<keyword evidence="4 6" id="KW-0378">Hydrolase</keyword>
<evidence type="ECO:0000256" key="6">
    <source>
        <dbReference type="PROSITE-ProRule" id="PRU01240"/>
    </source>
</evidence>
<evidence type="ECO:0000256" key="4">
    <source>
        <dbReference type="ARBA" id="ARBA00022801"/>
    </source>
</evidence>
<dbReference type="Proteomes" id="UP000297900">
    <property type="component" value="Unassembled WGS sequence"/>
</dbReference>
<dbReference type="SUPFAM" id="SSF52743">
    <property type="entry name" value="Subtilisin-like"/>
    <property type="match status" value="1"/>
</dbReference>
<dbReference type="RefSeq" id="WP_135152457.1">
    <property type="nucleotide sequence ID" value="NZ_SOMN01000015.1"/>
</dbReference>
<evidence type="ECO:0000256" key="1">
    <source>
        <dbReference type="ARBA" id="ARBA00011073"/>
    </source>
</evidence>
<dbReference type="InterPro" id="IPR050131">
    <property type="entry name" value="Peptidase_S8_subtilisin-like"/>
</dbReference>
<keyword evidence="3" id="KW-0479">Metal-binding</keyword>
<comment type="caution">
    <text evidence="8">The sequence shown here is derived from an EMBL/GenBank/DDBJ whole genome shotgun (WGS) entry which is preliminary data.</text>
</comment>
<dbReference type="OrthoDB" id="9798386at2"/>
<evidence type="ECO:0000256" key="3">
    <source>
        <dbReference type="ARBA" id="ARBA00022723"/>
    </source>
</evidence>
<dbReference type="GO" id="GO:0004252">
    <property type="term" value="F:serine-type endopeptidase activity"/>
    <property type="evidence" value="ECO:0007669"/>
    <property type="project" value="UniProtKB-UniRule"/>
</dbReference>
<dbReference type="PRINTS" id="PR00723">
    <property type="entry name" value="SUBTILISIN"/>
</dbReference>
<name>A0A4Y8LW07_9BACL</name>